<sequence length="174" mass="20092">MLWVRHIEHPNLTTPIDVEVKIFFTLTPTGHPLDEQTILFPYFEGNSVSLYLKNENTIILDVKYMRLYKFVQTVLIFADNKIEHSEPIDFEAFDCHSVLNINGPHLSVRGASCNRQVPKEICPSNSHATDECQLGFSIQPDVSNNNMYRNQFFESLYSLKTNLAFLSKNSYRKS</sequence>
<protein>
    <submittedName>
        <fullName evidence="1">Uncharacterized protein</fullName>
    </submittedName>
</protein>
<proteinExistence type="predicted"/>
<name>A0A0C2NFN5_THEKT</name>
<accession>A0A0C2NFN5</accession>
<gene>
    <name evidence="1" type="ORF">RF11_10449</name>
</gene>
<reference evidence="1 2" key="1">
    <citation type="journal article" date="2014" name="Genome Biol. Evol.">
        <title>The genome of the myxosporean Thelohanellus kitauei shows adaptations to nutrient acquisition within its fish host.</title>
        <authorList>
            <person name="Yang Y."/>
            <person name="Xiong J."/>
            <person name="Zhou Z."/>
            <person name="Huo F."/>
            <person name="Miao W."/>
            <person name="Ran C."/>
            <person name="Liu Y."/>
            <person name="Zhang J."/>
            <person name="Feng J."/>
            <person name="Wang M."/>
            <person name="Wang M."/>
            <person name="Wang L."/>
            <person name="Yao B."/>
        </authorList>
    </citation>
    <scope>NUCLEOTIDE SEQUENCE [LARGE SCALE GENOMIC DNA]</scope>
    <source>
        <strain evidence="1">Wuqing</strain>
    </source>
</reference>
<evidence type="ECO:0000313" key="1">
    <source>
        <dbReference type="EMBL" id="KII75155.1"/>
    </source>
</evidence>
<comment type="caution">
    <text evidence="1">The sequence shown here is derived from an EMBL/GenBank/DDBJ whole genome shotgun (WGS) entry which is preliminary data.</text>
</comment>
<dbReference type="AlphaFoldDB" id="A0A0C2NFN5"/>
<dbReference type="Proteomes" id="UP000031668">
    <property type="component" value="Unassembled WGS sequence"/>
</dbReference>
<organism evidence="1 2">
    <name type="scientific">Thelohanellus kitauei</name>
    <name type="common">Myxosporean</name>
    <dbReference type="NCBI Taxonomy" id="669202"/>
    <lineage>
        <taxon>Eukaryota</taxon>
        <taxon>Metazoa</taxon>
        <taxon>Cnidaria</taxon>
        <taxon>Myxozoa</taxon>
        <taxon>Myxosporea</taxon>
        <taxon>Bivalvulida</taxon>
        <taxon>Platysporina</taxon>
        <taxon>Myxobolidae</taxon>
        <taxon>Thelohanellus</taxon>
    </lineage>
</organism>
<dbReference type="EMBL" id="JWZT01000019">
    <property type="protein sequence ID" value="KII75155.1"/>
    <property type="molecule type" value="Genomic_DNA"/>
</dbReference>
<evidence type="ECO:0000313" key="2">
    <source>
        <dbReference type="Proteomes" id="UP000031668"/>
    </source>
</evidence>
<keyword evidence="2" id="KW-1185">Reference proteome</keyword>